<dbReference type="InterPro" id="IPR018236">
    <property type="entry name" value="SAICAR_synthetase_CS"/>
</dbReference>
<evidence type="ECO:0000256" key="8">
    <source>
        <dbReference type="HAMAP-Rule" id="MF_00137"/>
    </source>
</evidence>
<dbReference type="SUPFAM" id="SSF56104">
    <property type="entry name" value="SAICAR synthase-like"/>
    <property type="match status" value="1"/>
</dbReference>
<keyword evidence="11" id="KW-1185">Reference proteome</keyword>
<comment type="catalytic activity">
    <reaction evidence="7 8">
        <text>5-amino-1-(5-phospho-D-ribosyl)imidazole-4-carboxylate + L-aspartate + ATP = (2S)-2-[5-amino-1-(5-phospho-beta-D-ribosyl)imidazole-4-carboxamido]succinate + ADP + phosphate + 2 H(+)</text>
        <dbReference type="Rhea" id="RHEA:22628"/>
        <dbReference type="ChEBI" id="CHEBI:15378"/>
        <dbReference type="ChEBI" id="CHEBI:29991"/>
        <dbReference type="ChEBI" id="CHEBI:30616"/>
        <dbReference type="ChEBI" id="CHEBI:43474"/>
        <dbReference type="ChEBI" id="CHEBI:58443"/>
        <dbReference type="ChEBI" id="CHEBI:77657"/>
        <dbReference type="ChEBI" id="CHEBI:456216"/>
        <dbReference type="EC" id="6.3.2.6"/>
    </reaction>
</comment>
<keyword evidence="4 8" id="KW-0547">Nucleotide-binding</keyword>
<dbReference type="InterPro" id="IPR033934">
    <property type="entry name" value="SAICAR_synt_PurC"/>
</dbReference>
<evidence type="ECO:0000256" key="6">
    <source>
        <dbReference type="ARBA" id="ARBA00022840"/>
    </source>
</evidence>
<feature type="domain" description="SAICAR synthetase/ADE2 N-terminal" evidence="9">
    <location>
        <begin position="3"/>
        <end position="229"/>
    </location>
</feature>
<keyword evidence="5 8" id="KW-0658">Purine biosynthesis</keyword>
<dbReference type="Gene3D" id="3.30.200.20">
    <property type="entry name" value="Phosphorylase Kinase, domain 1"/>
    <property type="match status" value="1"/>
</dbReference>
<keyword evidence="3 8" id="KW-0436">Ligase</keyword>
<comment type="similarity">
    <text evidence="2 8">Belongs to the SAICAR synthetase family.</text>
</comment>
<dbReference type="UniPathway" id="UPA00074">
    <property type="reaction ID" value="UER00131"/>
</dbReference>
<sequence length="233" mass="27026">MEKVYEGKAKIVYKHQDPDKYILYFKDTATAFDATKKAEIAGKGELNNTISSLIFELLEKKGIRTHFIRKLSQREMLVWRARRFDVEVVVRNLSAGSLCKRLGIEEGKVLSKPLVEFFYKRDELHDPLLCYEHIILLGLLKEEQISILKGMALKTNQILVEFFKEHGLLLVDFKLEFGELPDGNIGIVDEISPDTCRLWDLKTGEKLDKDRFRFDLGDLTEGYKKVLERIQTL</sequence>
<organism evidence="10 11">
    <name type="scientific">Hydrogenobacter hydrogenophilus</name>
    <dbReference type="NCBI Taxonomy" id="35835"/>
    <lineage>
        <taxon>Bacteria</taxon>
        <taxon>Pseudomonadati</taxon>
        <taxon>Aquificota</taxon>
        <taxon>Aquificia</taxon>
        <taxon>Aquificales</taxon>
        <taxon>Aquificaceae</taxon>
        <taxon>Hydrogenobacter</taxon>
    </lineage>
</organism>
<dbReference type="PANTHER" id="PTHR43599">
    <property type="entry name" value="MULTIFUNCTIONAL PROTEIN ADE2"/>
    <property type="match status" value="1"/>
</dbReference>
<accession>A0A285NV64</accession>
<dbReference type="Gene3D" id="3.30.470.20">
    <property type="entry name" value="ATP-grasp fold, B domain"/>
    <property type="match status" value="1"/>
</dbReference>
<dbReference type="GO" id="GO:0005524">
    <property type="term" value="F:ATP binding"/>
    <property type="evidence" value="ECO:0007669"/>
    <property type="project" value="UniProtKB-KW"/>
</dbReference>
<dbReference type="CDD" id="cd01415">
    <property type="entry name" value="SAICAR_synt_PurC"/>
    <property type="match status" value="1"/>
</dbReference>
<dbReference type="GO" id="GO:0006189">
    <property type="term" value="P:'de novo' IMP biosynthetic process"/>
    <property type="evidence" value="ECO:0007669"/>
    <property type="project" value="UniProtKB-UniRule"/>
</dbReference>
<dbReference type="EMBL" id="OBEN01000002">
    <property type="protein sequence ID" value="SNZ13384.1"/>
    <property type="molecule type" value="Genomic_DNA"/>
</dbReference>
<dbReference type="HAMAP" id="MF_00137">
    <property type="entry name" value="SAICAR_synth"/>
    <property type="match status" value="1"/>
</dbReference>
<reference evidence="11" key="1">
    <citation type="submission" date="2017-09" db="EMBL/GenBank/DDBJ databases">
        <authorList>
            <person name="Varghese N."/>
            <person name="Submissions S."/>
        </authorList>
    </citation>
    <scope>NUCLEOTIDE SEQUENCE [LARGE SCALE GENOMIC DNA]</scope>
    <source>
        <strain evidence="11">DSM 2913</strain>
    </source>
</reference>
<dbReference type="FunFam" id="3.30.470.20:FF:000006">
    <property type="entry name" value="Phosphoribosylaminoimidazole-succinocarboxamide synthase"/>
    <property type="match status" value="1"/>
</dbReference>
<dbReference type="NCBIfam" id="TIGR00081">
    <property type="entry name" value="purC"/>
    <property type="match status" value="1"/>
</dbReference>
<evidence type="ECO:0000256" key="2">
    <source>
        <dbReference type="ARBA" id="ARBA00010190"/>
    </source>
</evidence>
<dbReference type="Proteomes" id="UP000218627">
    <property type="component" value="Unassembled WGS sequence"/>
</dbReference>
<dbReference type="RefSeq" id="WP_096601205.1">
    <property type="nucleotide sequence ID" value="NZ_OBEN01000002.1"/>
</dbReference>
<dbReference type="EC" id="6.3.2.6" evidence="8"/>
<dbReference type="InterPro" id="IPR050089">
    <property type="entry name" value="SAICAR_synthetase"/>
</dbReference>
<dbReference type="GO" id="GO:0009236">
    <property type="term" value="P:cobalamin biosynthetic process"/>
    <property type="evidence" value="ECO:0007669"/>
    <property type="project" value="InterPro"/>
</dbReference>
<dbReference type="GO" id="GO:0004639">
    <property type="term" value="F:phosphoribosylaminoimidazolesuccinocarboxamide synthase activity"/>
    <property type="evidence" value="ECO:0007669"/>
    <property type="project" value="UniProtKB-UniRule"/>
</dbReference>
<evidence type="ECO:0000256" key="3">
    <source>
        <dbReference type="ARBA" id="ARBA00022598"/>
    </source>
</evidence>
<dbReference type="Pfam" id="PF01259">
    <property type="entry name" value="SAICAR_synt"/>
    <property type="match status" value="1"/>
</dbReference>
<keyword evidence="6 8" id="KW-0067">ATP-binding</keyword>
<dbReference type="PROSITE" id="PS01058">
    <property type="entry name" value="SAICAR_SYNTHETASE_2"/>
    <property type="match status" value="1"/>
</dbReference>
<evidence type="ECO:0000313" key="10">
    <source>
        <dbReference type="EMBL" id="SNZ13384.1"/>
    </source>
</evidence>
<gene>
    <name evidence="8" type="primary">purC</name>
    <name evidence="10" type="ORF">SAMN06265353_0730</name>
</gene>
<evidence type="ECO:0000256" key="7">
    <source>
        <dbReference type="ARBA" id="ARBA00048475"/>
    </source>
</evidence>
<dbReference type="InterPro" id="IPR028923">
    <property type="entry name" value="SAICAR_synt/ADE2_N"/>
</dbReference>
<evidence type="ECO:0000256" key="5">
    <source>
        <dbReference type="ARBA" id="ARBA00022755"/>
    </source>
</evidence>
<dbReference type="InterPro" id="IPR001636">
    <property type="entry name" value="SAICAR_synth"/>
</dbReference>
<dbReference type="AlphaFoldDB" id="A0A285NV64"/>
<evidence type="ECO:0000256" key="4">
    <source>
        <dbReference type="ARBA" id="ARBA00022741"/>
    </source>
</evidence>
<evidence type="ECO:0000313" key="11">
    <source>
        <dbReference type="Proteomes" id="UP000218627"/>
    </source>
</evidence>
<protein>
    <recommendedName>
        <fullName evidence="8">Phosphoribosylaminoimidazole-succinocarboxamide synthase</fullName>
        <ecNumber evidence="8">6.3.2.6</ecNumber>
    </recommendedName>
    <alternativeName>
        <fullName evidence="8">SAICAR synthetase</fullName>
    </alternativeName>
</protein>
<comment type="pathway">
    <text evidence="1 8">Purine metabolism; IMP biosynthesis via de novo pathway; 5-amino-1-(5-phospho-D-ribosyl)imidazole-4-carboxamide from 5-amino-1-(5-phospho-D-ribosyl)imidazole-4-carboxylate: step 1/2.</text>
</comment>
<dbReference type="PANTHER" id="PTHR43599:SF3">
    <property type="entry name" value="SI:DKEY-6E2.2"/>
    <property type="match status" value="1"/>
</dbReference>
<dbReference type="OrthoDB" id="9801549at2"/>
<name>A0A285NV64_9AQUI</name>
<evidence type="ECO:0000259" key="9">
    <source>
        <dbReference type="Pfam" id="PF01259"/>
    </source>
</evidence>
<proteinExistence type="inferred from homology"/>
<evidence type="ECO:0000256" key="1">
    <source>
        <dbReference type="ARBA" id="ARBA00004672"/>
    </source>
</evidence>